<organism evidence="1 2">
    <name type="scientific">Actinocorallia longicatena</name>
    <dbReference type="NCBI Taxonomy" id="111803"/>
    <lineage>
        <taxon>Bacteria</taxon>
        <taxon>Bacillati</taxon>
        <taxon>Actinomycetota</taxon>
        <taxon>Actinomycetes</taxon>
        <taxon>Streptosporangiales</taxon>
        <taxon>Thermomonosporaceae</taxon>
        <taxon>Actinocorallia</taxon>
    </lineage>
</organism>
<evidence type="ECO:0008006" key="3">
    <source>
        <dbReference type="Google" id="ProtNLM"/>
    </source>
</evidence>
<evidence type="ECO:0000313" key="2">
    <source>
        <dbReference type="Proteomes" id="UP001501237"/>
    </source>
</evidence>
<protein>
    <recommendedName>
        <fullName evidence="3">Type III secretion system (T3SS) SseB-like protein</fullName>
    </recommendedName>
</protein>
<dbReference type="Proteomes" id="UP001501237">
    <property type="component" value="Unassembled WGS sequence"/>
</dbReference>
<proteinExistence type="predicted"/>
<gene>
    <name evidence="1" type="ORF">GCM10010468_36540</name>
</gene>
<keyword evidence="2" id="KW-1185">Reference proteome</keyword>
<evidence type="ECO:0000313" key="1">
    <source>
        <dbReference type="EMBL" id="GAA3215265.1"/>
    </source>
</evidence>
<name>A0ABP6QDT7_9ACTN</name>
<dbReference type="RefSeq" id="WP_344829508.1">
    <property type="nucleotide sequence ID" value="NZ_BAAAUV010000008.1"/>
</dbReference>
<accession>A0ABP6QDT7</accession>
<dbReference type="EMBL" id="BAAAUV010000008">
    <property type="protein sequence ID" value="GAA3215265.1"/>
    <property type="molecule type" value="Genomic_DNA"/>
</dbReference>
<reference evidence="2" key="1">
    <citation type="journal article" date="2019" name="Int. J. Syst. Evol. Microbiol.">
        <title>The Global Catalogue of Microorganisms (GCM) 10K type strain sequencing project: providing services to taxonomists for standard genome sequencing and annotation.</title>
        <authorList>
            <consortium name="The Broad Institute Genomics Platform"/>
            <consortium name="The Broad Institute Genome Sequencing Center for Infectious Disease"/>
            <person name="Wu L."/>
            <person name="Ma J."/>
        </authorList>
    </citation>
    <scope>NUCLEOTIDE SEQUENCE [LARGE SCALE GENOMIC DNA]</scope>
    <source>
        <strain evidence="2">JCM 9377</strain>
    </source>
</reference>
<sequence length="147" mass="15974">MTDRDPAGATGYDGLSSREVPEADLEAFLRDCFPTAGNRLLVARDDRLRERLSGVPDEAVFSVFCTCRRVGGDFALSFDVGVEGRLHALLGRAEFARRFAARFGAVVLYGDDEPPGLWSVVLPDGTRLLRGLDQDGDRFTLTGGPLP</sequence>
<comment type="caution">
    <text evidence="1">The sequence shown here is derived from an EMBL/GenBank/DDBJ whole genome shotgun (WGS) entry which is preliminary data.</text>
</comment>